<dbReference type="RefSeq" id="WP_350724268.1">
    <property type="nucleotide sequence ID" value="NZ_JBEPCO010000053.1"/>
</dbReference>
<dbReference type="InterPro" id="IPR029058">
    <property type="entry name" value="AB_hydrolase_fold"/>
</dbReference>
<dbReference type="Pfam" id="PF00561">
    <property type="entry name" value="Abhydrolase_1"/>
    <property type="match status" value="1"/>
</dbReference>
<gene>
    <name evidence="2" type="ORF">ABT322_36125</name>
</gene>
<dbReference type="InterPro" id="IPR050266">
    <property type="entry name" value="AB_hydrolase_sf"/>
</dbReference>
<reference evidence="2 3" key="1">
    <citation type="submission" date="2024-06" db="EMBL/GenBank/DDBJ databases">
        <title>The Natural Products Discovery Center: Release of the First 8490 Sequenced Strains for Exploring Actinobacteria Biosynthetic Diversity.</title>
        <authorList>
            <person name="Kalkreuter E."/>
            <person name="Kautsar S.A."/>
            <person name="Yang D."/>
            <person name="Bader C.D."/>
            <person name="Teijaro C.N."/>
            <person name="Fluegel L."/>
            <person name="Davis C.M."/>
            <person name="Simpson J.R."/>
            <person name="Lauterbach L."/>
            <person name="Steele A.D."/>
            <person name="Gui C."/>
            <person name="Meng S."/>
            <person name="Li G."/>
            <person name="Viehrig K."/>
            <person name="Ye F."/>
            <person name="Su P."/>
            <person name="Kiefer A.F."/>
            <person name="Nichols A."/>
            <person name="Cepeda A.J."/>
            <person name="Yan W."/>
            <person name="Fan B."/>
            <person name="Jiang Y."/>
            <person name="Adhikari A."/>
            <person name="Zheng C.-J."/>
            <person name="Schuster L."/>
            <person name="Cowan T.M."/>
            <person name="Smanski M.J."/>
            <person name="Chevrette M.G."/>
            <person name="De Carvalho L.P.S."/>
            <person name="Shen B."/>
        </authorList>
    </citation>
    <scope>NUCLEOTIDE SEQUENCE [LARGE SCALE GENOMIC DNA]</scope>
    <source>
        <strain evidence="2 3">NPDC000632</strain>
    </source>
</reference>
<dbReference type="InterPro" id="IPR000073">
    <property type="entry name" value="AB_hydrolase_1"/>
</dbReference>
<evidence type="ECO:0000313" key="3">
    <source>
        <dbReference type="Proteomes" id="UP001490330"/>
    </source>
</evidence>
<dbReference type="Gene3D" id="3.40.50.1820">
    <property type="entry name" value="alpha/beta hydrolase"/>
    <property type="match status" value="1"/>
</dbReference>
<dbReference type="PANTHER" id="PTHR43798">
    <property type="entry name" value="MONOACYLGLYCEROL LIPASE"/>
    <property type="match status" value="1"/>
</dbReference>
<dbReference type="InterPro" id="IPR032710">
    <property type="entry name" value="NTF2-like_dom_sf"/>
</dbReference>
<dbReference type="SUPFAM" id="SSF53474">
    <property type="entry name" value="alpha/beta-Hydrolases"/>
    <property type="match status" value="1"/>
</dbReference>
<keyword evidence="3" id="KW-1185">Reference proteome</keyword>
<proteinExistence type="predicted"/>
<name>A0ABV1VRE6_9ACTN</name>
<dbReference type="Proteomes" id="UP001490330">
    <property type="component" value="Unassembled WGS sequence"/>
</dbReference>
<dbReference type="EMBL" id="JBEPCV010000057">
    <property type="protein sequence ID" value="MER6909060.1"/>
    <property type="molecule type" value="Genomic_DNA"/>
</dbReference>
<organism evidence="2 3">
    <name type="scientific">Streptomyces flaveolus</name>
    <dbReference type="NCBI Taxonomy" id="67297"/>
    <lineage>
        <taxon>Bacteria</taxon>
        <taxon>Bacillati</taxon>
        <taxon>Actinomycetota</taxon>
        <taxon>Actinomycetes</taxon>
        <taxon>Kitasatosporales</taxon>
        <taxon>Streptomycetaceae</taxon>
        <taxon>Streptomyces</taxon>
    </lineage>
</organism>
<dbReference type="SUPFAM" id="SSF54427">
    <property type="entry name" value="NTF2-like"/>
    <property type="match status" value="1"/>
</dbReference>
<evidence type="ECO:0000313" key="2">
    <source>
        <dbReference type="EMBL" id="MER6909060.1"/>
    </source>
</evidence>
<dbReference type="Gene3D" id="3.10.450.50">
    <property type="match status" value="1"/>
</dbReference>
<sequence>MTTAKGLSRTERVADGDIEFRRRGTGDAALVFVHGFLDDQHVWDAVIDAMAVPGFEYVQLDLAGSGDRTSSGGPFDLARFAHDVGAVVDALDKPVVLVAQSMGTLVAELAAVDHGEHVRGVVLLSPVPLAGAGLPEEAAEQFRSLGGDAEAQRAVRRQLSVSLPEAELDRLVEVGARIPVSVVRDLVTCWNEGDPRGSSASLYRGPVLVGRGADDGFVSDEMVTAHVLPRFEWPESFAVRDAGHWAHVEAPAVVAAHVEAFTATLFLDTPEAPEPYKAAGSGWRDAFASKTAEDFAVAFSEDVVLEASVLTTPVKGRDTVKATMTQASLIYESVAFVREATAGLRTYLEWEATAFGGQQIFGVTVLTKGTDGRINHVAIHHRPLGTALKFSLEMRERLADAVGPSHFYTAE</sequence>
<feature type="domain" description="AB hydrolase-1" evidence="1">
    <location>
        <begin position="29"/>
        <end position="251"/>
    </location>
</feature>
<accession>A0ABV1VRE6</accession>
<protein>
    <submittedName>
        <fullName evidence="2">Alpha/beta hydrolase</fullName>
    </submittedName>
</protein>
<dbReference type="PANTHER" id="PTHR43798:SF33">
    <property type="entry name" value="HYDROLASE, PUTATIVE (AFU_ORTHOLOGUE AFUA_2G14860)-RELATED"/>
    <property type="match status" value="1"/>
</dbReference>
<keyword evidence="2" id="KW-0378">Hydrolase</keyword>
<comment type="caution">
    <text evidence="2">The sequence shown here is derived from an EMBL/GenBank/DDBJ whole genome shotgun (WGS) entry which is preliminary data.</text>
</comment>
<dbReference type="GO" id="GO:0016787">
    <property type="term" value="F:hydrolase activity"/>
    <property type="evidence" value="ECO:0007669"/>
    <property type="project" value="UniProtKB-KW"/>
</dbReference>
<evidence type="ECO:0000259" key="1">
    <source>
        <dbReference type="Pfam" id="PF00561"/>
    </source>
</evidence>